<keyword evidence="2" id="KW-0812">Transmembrane</keyword>
<dbReference type="Proteomes" id="UP000807342">
    <property type="component" value="Unassembled WGS sequence"/>
</dbReference>
<comment type="caution">
    <text evidence="4">The sequence shown here is derived from an EMBL/GenBank/DDBJ whole genome shotgun (WGS) entry which is preliminary data.</text>
</comment>
<dbReference type="InterPro" id="IPR045340">
    <property type="entry name" value="DUF6533"/>
</dbReference>
<reference evidence="4" key="1">
    <citation type="submission" date="2020-11" db="EMBL/GenBank/DDBJ databases">
        <authorList>
            <consortium name="DOE Joint Genome Institute"/>
            <person name="Ahrendt S."/>
            <person name="Riley R."/>
            <person name="Andreopoulos W."/>
            <person name="Labutti K."/>
            <person name="Pangilinan J."/>
            <person name="Ruiz-Duenas F.J."/>
            <person name="Barrasa J.M."/>
            <person name="Sanchez-Garcia M."/>
            <person name="Camarero S."/>
            <person name="Miyauchi S."/>
            <person name="Serrano A."/>
            <person name="Linde D."/>
            <person name="Babiker R."/>
            <person name="Drula E."/>
            <person name="Ayuso-Fernandez I."/>
            <person name="Pacheco R."/>
            <person name="Padilla G."/>
            <person name="Ferreira P."/>
            <person name="Barriuso J."/>
            <person name="Kellner H."/>
            <person name="Castanera R."/>
            <person name="Alfaro M."/>
            <person name="Ramirez L."/>
            <person name="Pisabarro A.G."/>
            <person name="Kuo A."/>
            <person name="Tritt A."/>
            <person name="Lipzen A."/>
            <person name="He G."/>
            <person name="Yan M."/>
            <person name="Ng V."/>
            <person name="Cullen D."/>
            <person name="Martin F."/>
            <person name="Rosso M.-N."/>
            <person name="Henrissat B."/>
            <person name="Hibbett D."/>
            <person name="Martinez A.T."/>
            <person name="Grigoriev I.V."/>
        </authorList>
    </citation>
    <scope>NUCLEOTIDE SEQUENCE</scope>
    <source>
        <strain evidence="4">MF-IS2</strain>
    </source>
</reference>
<protein>
    <recommendedName>
        <fullName evidence="3">DUF6533 domain-containing protein</fullName>
    </recommendedName>
</protein>
<evidence type="ECO:0000256" key="2">
    <source>
        <dbReference type="SAM" id="Phobius"/>
    </source>
</evidence>
<dbReference type="AlphaFoldDB" id="A0A9P6C3V9"/>
<sequence length="337" mass="38000">MSDTPELDPDLITPFFKVAKVLSYGYVAAITVVIHDAILLFRKEVKHIYSGRWSLVRVIYILIRLLAVVDFALFLYTMQNTNVTTQNHCVAKGWAPRCKAVTWVTGFTRHIAYTCVIKTLLVMRLRALYGNENVKVSIILAVAMAVELASAAFIFLLVCISTQIYGTVVVPFPGCIIATPEHLLNLTNQASNAVWASRLFSNTVEVVLTLGKLYHSLMTAEGEFLSGLERMKHWRPIFYVFYRDGMLFFIPMFILSTLALLDSLRVIQTTTSWTMWLSLVYCTCGTRLILNLRIANCKLTSSTIGQQITTIQFYPDNSSQSSYQSSQTITESKVERA</sequence>
<keyword evidence="2" id="KW-1133">Transmembrane helix</keyword>
<keyword evidence="2" id="KW-0472">Membrane</keyword>
<feature type="region of interest" description="Disordered" evidence="1">
    <location>
        <begin position="317"/>
        <end position="337"/>
    </location>
</feature>
<keyword evidence="5" id="KW-1185">Reference proteome</keyword>
<feature type="transmembrane region" description="Helical" evidence="2">
    <location>
        <begin position="53"/>
        <end position="76"/>
    </location>
</feature>
<evidence type="ECO:0000259" key="3">
    <source>
        <dbReference type="Pfam" id="PF20151"/>
    </source>
</evidence>
<gene>
    <name evidence="4" type="ORF">P691DRAFT_757608</name>
</gene>
<evidence type="ECO:0000313" key="4">
    <source>
        <dbReference type="EMBL" id="KAF9451131.1"/>
    </source>
</evidence>
<evidence type="ECO:0000256" key="1">
    <source>
        <dbReference type="SAM" id="MobiDB-lite"/>
    </source>
</evidence>
<feature type="transmembrane region" description="Helical" evidence="2">
    <location>
        <begin position="21"/>
        <end position="41"/>
    </location>
</feature>
<feature type="transmembrane region" description="Helical" evidence="2">
    <location>
        <begin position="273"/>
        <end position="290"/>
    </location>
</feature>
<dbReference type="OrthoDB" id="2952413at2759"/>
<dbReference type="Pfam" id="PF20151">
    <property type="entry name" value="DUF6533"/>
    <property type="match status" value="1"/>
</dbReference>
<feature type="transmembrane region" description="Helical" evidence="2">
    <location>
        <begin position="138"/>
        <end position="160"/>
    </location>
</feature>
<feature type="domain" description="DUF6533" evidence="3">
    <location>
        <begin position="24"/>
        <end position="68"/>
    </location>
</feature>
<dbReference type="EMBL" id="MU151091">
    <property type="protein sequence ID" value="KAF9451131.1"/>
    <property type="molecule type" value="Genomic_DNA"/>
</dbReference>
<accession>A0A9P6C3V9</accession>
<proteinExistence type="predicted"/>
<feature type="compositionally biased region" description="Low complexity" evidence="1">
    <location>
        <begin position="317"/>
        <end position="327"/>
    </location>
</feature>
<organism evidence="4 5">
    <name type="scientific">Macrolepiota fuliginosa MF-IS2</name>
    <dbReference type="NCBI Taxonomy" id="1400762"/>
    <lineage>
        <taxon>Eukaryota</taxon>
        <taxon>Fungi</taxon>
        <taxon>Dikarya</taxon>
        <taxon>Basidiomycota</taxon>
        <taxon>Agaricomycotina</taxon>
        <taxon>Agaricomycetes</taxon>
        <taxon>Agaricomycetidae</taxon>
        <taxon>Agaricales</taxon>
        <taxon>Agaricineae</taxon>
        <taxon>Agaricaceae</taxon>
        <taxon>Macrolepiota</taxon>
    </lineage>
</organism>
<feature type="transmembrane region" description="Helical" evidence="2">
    <location>
        <begin position="240"/>
        <end position="261"/>
    </location>
</feature>
<name>A0A9P6C3V9_9AGAR</name>
<evidence type="ECO:0000313" key="5">
    <source>
        <dbReference type="Proteomes" id="UP000807342"/>
    </source>
</evidence>